<evidence type="ECO:0000313" key="2">
    <source>
        <dbReference type="Proteomes" id="UP001378592"/>
    </source>
</evidence>
<dbReference type="AlphaFoldDB" id="A0AAN9VUS2"/>
<reference evidence="1 2" key="1">
    <citation type="submission" date="2024-03" db="EMBL/GenBank/DDBJ databases">
        <title>The genome assembly and annotation of the cricket Gryllus longicercus Weissman &amp; Gray.</title>
        <authorList>
            <person name="Szrajer S."/>
            <person name="Gray D."/>
            <person name="Ylla G."/>
        </authorList>
    </citation>
    <scope>NUCLEOTIDE SEQUENCE [LARGE SCALE GENOMIC DNA]</scope>
    <source>
        <strain evidence="1">DAG 2021-001</strain>
        <tissue evidence="1">Whole body minus gut</tissue>
    </source>
</reference>
<organism evidence="1 2">
    <name type="scientific">Gryllus longicercus</name>
    <dbReference type="NCBI Taxonomy" id="2509291"/>
    <lineage>
        <taxon>Eukaryota</taxon>
        <taxon>Metazoa</taxon>
        <taxon>Ecdysozoa</taxon>
        <taxon>Arthropoda</taxon>
        <taxon>Hexapoda</taxon>
        <taxon>Insecta</taxon>
        <taxon>Pterygota</taxon>
        <taxon>Neoptera</taxon>
        <taxon>Polyneoptera</taxon>
        <taxon>Orthoptera</taxon>
        <taxon>Ensifera</taxon>
        <taxon>Gryllidea</taxon>
        <taxon>Grylloidea</taxon>
        <taxon>Gryllidae</taxon>
        <taxon>Gryllinae</taxon>
        <taxon>Gryllus</taxon>
    </lineage>
</organism>
<keyword evidence="2" id="KW-1185">Reference proteome</keyword>
<proteinExistence type="predicted"/>
<accession>A0AAN9VUS2</accession>
<dbReference type="EMBL" id="JAZDUA010000034">
    <property type="protein sequence ID" value="KAK7871810.1"/>
    <property type="molecule type" value="Genomic_DNA"/>
</dbReference>
<protein>
    <submittedName>
        <fullName evidence="1">Uncharacterized protein</fullName>
    </submittedName>
</protein>
<name>A0AAN9VUS2_9ORTH</name>
<evidence type="ECO:0000313" key="1">
    <source>
        <dbReference type="EMBL" id="KAK7871810.1"/>
    </source>
</evidence>
<dbReference type="Proteomes" id="UP001378592">
    <property type="component" value="Unassembled WGS sequence"/>
</dbReference>
<gene>
    <name evidence="1" type="ORF">R5R35_014062</name>
</gene>
<comment type="caution">
    <text evidence="1">The sequence shown here is derived from an EMBL/GenBank/DDBJ whole genome shotgun (WGS) entry which is preliminary data.</text>
</comment>
<sequence length="68" mass="7709">MLLITVLIWRDYLPESGQSCNKNFLENHNIPFRADALHQELFALASSNKPEKGYRVDNIINAAGHTVL</sequence>